<dbReference type="Proteomes" id="UP000236291">
    <property type="component" value="Unassembled WGS sequence"/>
</dbReference>
<name>A0A2K3K4L8_TRIPR</name>
<sequence>AMAGPVVVSVGLPLQMLLFMCSGGVGQGIYWLNPPPITNYSRNAGTCHQNRYDQ</sequence>
<dbReference type="AlphaFoldDB" id="A0A2K3K4L8"/>
<evidence type="ECO:0000313" key="3">
    <source>
        <dbReference type="Proteomes" id="UP000236291"/>
    </source>
</evidence>
<protein>
    <submittedName>
        <fullName evidence="2">Uncharacterized protein</fullName>
    </submittedName>
</protein>
<evidence type="ECO:0000313" key="2">
    <source>
        <dbReference type="EMBL" id="PNX61231.1"/>
    </source>
</evidence>
<evidence type="ECO:0000256" key="1">
    <source>
        <dbReference type="SAM" id="Phobius"/>
    </source>
</evidence>
<accession>A0A2K3K4L8</accession>
<keyword evidence="1" id="KW-0472">Membrane</keyword>
<proteinExistence type="predicted"/>
<reference evidence="2 3" key="1">
    <citation type="journal article" date="2014" name="Am. J. Bot.">
        <title>Genome assembly and annotation for red clover (Trifolium pratense; Fabaceae).</title>
        <authorList>
            <person name="Istvanek J."/>
            <person name="Jaros M."/>
            <person name="Krenek A."/>
            <person name="Repkova J."/>
        </authorList>
    </citation>
    <scope>NUCLEOTIDE SEQUENCE [LARGE SCALE GENOMIC DNA]</scope>
    <source>
        <strain evidence="3">cv. Tatra</strain>
        <tissue evidence="2">Young leaves</tissue>
    </source>
</reference>
<reference evidence="2 3" key="2">
    <citation type="journal article" date="2017" name="Front. Plant Sci.">
        <title>Gene Classification and Mining of Molecular Markers Useful in Red Clover (Trifolium pratense) Breeding.</title>
        <authorList>
            <person name="Istvanek J."/>
            <person name="Dluhosova J."/>
            <person name="Dluhos P."/>
            <person name="Patkova L."/>
            <person name="Nedelnik J."/>
            <person name="Repkova J."/>
        </authorList>
    </citation>
    <scope>NUCLEOTIDE SEQUENCE [LARGE SCALE GENOMIC DNA]</scope>
    <source>
        <strain evidence="3">cv. Tatra</strain>
        <tissue evidence="2">Young leaves</tissue>
    </source>
</reference>
<keyword evidence="1" id="KW-0812">Transmembrane</keyword>
<feature type="non-terminal residue" evidence="2">
    <location>
        <position position="1"/>
    </location>
</feature>
<feature type="transmembrane region" description="Helical" evidence="1">
    <location>
        <begin position="12"/>
        <end position="32"/>
    </location>
</feature>
<organism evidence="2 3">
    <name type="scientific">Trifolium pratense</name>
    <name type="common">Red clover</name>
    <dbReference type="NCBI Taxonomy" id="57577"/>
    <lineage>
        <taxon>Eukaryota</taxon>
        <taxon>Viridiplantae</taxon>
        <taxon>Streptophyta</taxon>
        <taxon>Embryophyta</taxon>
        <taxon>Tracheophyta</taxon>
        <taxon>Spermatophyta</taxon>
        <taxon>Magnoliopsida</taxon>
        <taxon>eudicotyledons</taxon>
        <taxon>Gunneridae</taxon>
        <taxon>Pentapetalae</taxon>
        <taxon>rosids</taxon>
        <taxon>fabids</taxon>
        <taxon>Fabales</taxon>
        <taxon>Fabaceae</taxon>
        <taxon>Papilionoideae</taxon>
        <taxon>50 kb inversion clade</taxon>
        <taxon>NPAAA clade</taxon>
        <taxon>Hologalegina</taxon>
        <taxon>IRL clade</taxon>
        <taxon>Trifolieae</taxon>
        <taxon>Trifolium</taxon>
    </lineage>
</organism>
<keyword evidence="1" id="KW-1133">Transmembrane helix</keyword>
<dbReference type="EMBL" id="ASHM01140778">
    <property type="protein sequence ID" value="PNX61231.1"/>
    <property type="molecule type" value="Genomic_DNA"/>
</dbReference>
<comment type="caution">
    <text evidence="2">The sequence shown here is derived from an EMBL/GenBank/DDBJ whole genome shotgun (WGS) entry which is preliminary data.</text>
</comment>
<gene>
    <name evidence="2" type="ORF">L195_g060567</name>
</gene>